<dbReference type="EMBL" id="PYHR01000002">
    <property type="protein sequence ID" value="PWD50950.1"/>
    <property type="molecule type" value="Genomic_DNA"/>
</dbReference>
<organism evidence="5 6">
    <name type="scientific">Serinibacter arcticus</name>
    <dbReference type="NCBI Taxonomy" id="1655435"/>
    <lineage>
        <taxon>Bacteria</taxon>
        <taxon>Bacillati</taxon>
        <taxon>Actinomycetota</taxon>
        <taxon>Actinomycetes</taxon>
        <taxon>Micrococcales</taxon>
        <taxon>Beutenbergiaceae</taxon>
        <taxon>Serinibacter</taxon>
    </lineage>
</organism>
<dbReference type="Pfam" id="PF00196">
    <property type="entry name" value="GerE"/>
    <property type="match status" value="1"/>
</dbReference>
<accession>A0A2U1ZVI0</accession>
<keyword evidence="2" id="KW-0238">DNA-binding</keyword>
<feature type="domain" description="HTH luxR-type" evidence="4">
    <location>
        <begin position="790"/>
        <end position="855"/>
    </location>
</feature>
<dbReference type="CDD" id="cd06170">
    <property type="entry name" value="LuxR_C_like"/>
    <property type="match status" value="1"/>
</dbReference>
<evidence type="ECO:0000259" key="4">
    <source>
        <dbReference type="PROSITE" id="PS50043"/>
    </source>
</evidence>
<dbReference type="InterPro" id="IPR016032">
    <property type="entry name" value="Sig_transdc_resp-reg_C-effctor"/>
</dbReference>
<sequence>MAELTRDRLLARLDAPFLATIVEGVPGSGRRTLLRQWVAAARPADGHRAMVDLDSAQLSPAALWAHSLARLAAVGAPVDRDALALLARQPDDEDLLPLAVRALATLDGPATLVFPEWDLIQHAIMIPAAAELHRRVPHLAIVASTVDGGPLAAFASGHGAPFQRLTEDDLWFTTAEVATLLRLRCERLGLDARPEAADRLARATDGHPATVAAVLDSAPRLCADALVTRTQAVQSVDWTVAAPLFPSPPAPLGPLARRISAVVPAPRVPVAIARQVCPDLDVDRLRRARFGVLSTPPGGELTFVWDATVRHRIVEGLPDAVLRDACRALAASAESHGDHALAVVSHVRAGDLVAAESLAHARLWDLVGPADADLWNPLLGVPASRLVVAPSLGLLRELFVRRGVEPNPVDDARTAVLARRMAEHADPRPAPRLAALARSALVACEAGDLALADGAVDRWLELMDDTRHVLVDDPSTAIASSALLVGQVLVQLDRYEEARTVWRFVLEVLDGVGEDTRRWERDAHRGLLATGAVGGAPHLPMIGDPLEGVPLAAGRELDLVLVAVTRGWQALDEGRLQDAMVLTSHGLAAVRSVASWPVLVLVHLAALAATGGAAQTELLRRRVLDSPTWRARQLGPRRTGPLAEFLEVFSARIVGVAPRDLPEGAPAARDQRFSFVTAVVNLLGTAGEDVPGAAVPEPDVLAQLSLRMRGTVLQAAAVEATREEGGEAVALAALRRVYGEEGAGALAPMGLSLASSDQIERLCAAVEAAPDADLLAPALAARGYAGGPRSHVVRFRLSDRERELLGHIREARTNSVIAEIMSVSVNTVKFHRANLYRKLGAKTRDEALEAALRLEV</sequence>
<dbReference type="OrthoDB" id="3171430at2"/>
<dbReference type="InterPro" id="IPR000792">
    <property type="entry name" value="Tscrpt_reg_LuxR_C"/>
</dbReference>
<dbReference type="PROSITE" id="PS50043">
    <property type="entry name" value="HTH_LUXR_2"/>
    <property type="match status" value="1"/>
</dbReference>
<dbReference type="SUPFAM" id="SSF46894">
    <property type="entry name" value="C-terminal effector domain of the bipartite response regulators"/>
    <property type="match status" value="1"/>
</dbReference>
<dbReference type="RefSeq" id="WP_109229332.1">
    <property type="nucleotide sequence ID" value="NZ_PYHR01000002.1"/>
</dbReference>
<dbReference type="GO" id="GO:0003677">
    <property type="term" value="F:DNA binding"/>
    <property type="evidence" value="ECO:0007669"/>
    <property type="project" value="UniProtKB-KW"/>
</dbReference>
<protein>
    <recommendedName>
        <fullName evidence="4">HTH luxR-type domain-containing protein</fullName>
    </recommendedName>
</protein>
<dbReference type="InterPro" id="IPR036388">
    <property type="entry name" value="WH-like_DNA-bd_sf"/>
</dbReference>
<dbReference type="SMART" id="SM00421">
    <property type="entry name" value="HTH_LUXR"/>
    <property type="match status" value="1"/>
</dbReference>
<reference evidence="5 6" key="1">
    <citation type="submission" date="2018-03" db="EMBL/GenBank/DDBJ databases">
        <title>Genome assembly of novel Miniimonas species PCH200.</title>
        <authorList>
            <person name="Thakur V."/>
            <person name="Kumar V."/>
            <person name="Singh D."/>
        </authorList>
    </citation>
    <scope>NUCLEOTIDE SEQUENCE [LARGE SCALE GENOMIC DNA]</scope>
    <source>
        <strain evidence="5 6">PCH200</strain>
    </source>
</reference>
<dbReference type="AlphaFoldDB" id="A0A2U1ZVI0"/>
<proteinExistence type="predicted"/>
<keyword evidence="1" id="KW-0805">Transcription regulation</keyword>
<dbReference type="PANTHER" id="PTHR44688:SF16">
    <property type="entry name" value="DNA-BINDING TRANSCRIPTIONAL ACTIVATOR DEVR_DOSR"/>
    <property type="match status" value="1"/>
</dbReference>
<dbReference type="PRINTS" id="PR00038">
    <property type="entry name" value="HTHLUXR"/>
</dbReference>
<name>A0A2U1ZVI0_9MICO</name>
<keyword evidence="3" id="KW-0804">Transcription</keyword>
<dbReference type="PANTHER" id="PTHR44688">
    <property type="entry name" value="DNA-BINDING TRANSCRIPTIONAL ACTIVATOR DEVR_DOSR"/>
    <property type="match status" value="1"/>
</dbReference>
<dbReference type="Gene3D" id="1.10.10.10">
    <property type="entry name" value="Winged helix-like DNA-binding domain superfamily/Winged helix DNA-binding domain"/>
    <property type="match status" value="1"/>
</dbReference>
<evidence type="ECO:0000313" key="6">
    <source>
        <dbReference type="Proteomes" id="UP000245166"/>
    </source>
</evidence>
<evidence type="ECO:0000256" key="2">
    <source>
        <dbReference type="ARBA" id="ARBA00023125"/>
    </source>
</evidence>
<evidence type="ECO:0000256" key="3">
    <source>
        <dbReference type="ARBA" id="ARBA00023163"/>
    </source>
</evidence>
<keyword evidence="6" id="KW-1185">Reference proteome</keyword>
<gene>
    <name evidence="5" type="ORF">C8046_10080</name>
</gene>
<dbReference type="Proteomes" id="UP000245166">
    <property type="component" value="Unassembled WGS sequence"/>
</dbReference>
<evidence type="ECO:0000313" key="5">
    <source>
        <dbReference type="EMBL" id="PWD50950.1"/>
    </source>
</evidence>
<comment type="caution">
    <text evidence="5">The sequence shown here is derived from an EMBL/GenBank/DDBJ whole genome shotgun (WGS) entry which is preliminary data.</text>
</comment>
<evidence type="ECO:0000256" key="1">
    <source>
        <dbReference type="ARBA" id="ARBA00023015"/>
    </source>
</evidence>
<dbReference type="GO" id="GO:0006355">
    <property type="term" value="P:regulation of DNA-templated transcription"/>
    <property type="evidence" value="ECO:0007669"/>
    <property type="project" value="InterPro"/>
</dbReference>